<proteinExistence type="predicted"/>
<keyword evidence="1" id="KW-0812">Transmembrane</keyword>
<dbReference type="OrthoDB" id="5333428at2"/>
<keyword evidence="3" id="KW-1185">Reference proteome</keyword>
<keyword evidence="1" id="KW-0472">Membrane</keyword>
<protein>
    <submittedName>
        <fullName evidence="2">Uncharacterized protein</fullName>
    </submittedName>
</protein>
<reference evidence="2 3" key="1">
    <citation type="journal article" date="2012" name="Proc. Natl. Acad. Sci. U.S.A.">
        <title>Genome and physiology of a model Epsilonproteobacterium responsible for sulfide detoxification in marine oxygen depletion zones.</title>
        <authorList>
            <person name="Grote J."/>
            <person name="Schott T."/>
            <person name="Bruckner C.G."/>
            <person name="Glockner F.O."/>
            <person name="Jost G."/>
            <person name="Teeling H."/>
            <person name="Labrenz M."/>
            <person name="Jurgens K."/>
        </authorList>
    </citation>
    <scope>NUCLEOTIDE SEQUENCE [LARGE SCALE GENOMIC DNA]</scope>
    <source>
        <strain evidence="2 3">GD1</strain>
    </source>
</reference>
<dbReference type="STRING" id="929558.SMGD1_2146"/>
<dbReference type="EMBL" id="AFRZ01000001">
    <property type="protein sequence ID" value="EHP30669.1"/>
    <property type="molecule type" value="Genomic_DNA"/>
</dbReference>
<dbReference type="eggNOG" id="COG0457">
    <property type="taxonomic scope" value="Bacteria"/>
</dbReference>
<organism evidence="2 3">
    <name type="scientific">Sulfurimonas gotlandica (strain DSM 19862 / JCM 16533 / GD1)</name>
    <dbReference type="NCBI Taxonomy" id="929558"/>
    <lineage>
        <taxon>Bacteria</taxon>
        <taxon>Pseudomonadati</taxon>
        <taxon>Campylobacterota</taxon>
        <taxon>Epsilonproteobacteria</taxon>
        <taxon>Campylobacterales</taxon>
        <taxon>Sulfurimonadaceae</taxon>
        <taxon>Sulfurimonas</taxon>
    </lineage>
</organism>
<evidence type="ECO:0000313" key="3">
    <source>
        <dbReference type="Proteomes" id="UP000006431"/>
    </source>
</evidence>
<evidence type="ECO:0000313" key="2">
    <source>
        <dbReference type="EMBL" id="EHP30669.1"/>
    </source>
</evidence>
<dbReference type="PATRIC" id="fig|929558.5.peg.2137"/>
<dbReference type="HOGENOM" id="CLU_754246_0_0_7"/>
<dbReference type="Proteomes" id="UP000006431">
    <property type="component" value="Unassembled WGS sequence"/>
</dbReference>
<name>B6BN54_SULGG</name>
<feature type="transmembrane region" description="Helical" evidence="1">
    <location>
        <begin position="286"/>
        <end position="304"/>
    </location>
</feature>
<accession>H1FXP9</accession>
<keyword evidence="1" id="KW-1133">Transmembrane helix</keyword>
<accession>B6BN54</accession>
<dbReference type="RefSeq" id="WP_008339426.1">
    <property type="nucleotide sequence ID" value="NZ_AFRZ01000001.1"/>
</dbReference>
<gene>
    <name evidence="2" type="primary">batD</name>
    <name evidence="2" type="ORF">SMGD1_2146</name>
</gene>
<sequence>MRSNLGRIFLIILIFLSLNAFASTYKWSVKSDKAEAMTNEAIYLKYVCEYSDAAGLYVIEFNPVVDNEKYSIELLSESENITDGKKINVFEFIAFVKVPGEMSFIFDTRMKKTNKDSIQNTVLGRDNADYEEFSTRFIRQEAIVVNVKQSSSDLVGEFVLNAKKDKEQLKAFEPYHLEISIAGSGDFKLIKPILFEIDGVKIFSQKVIQDVKLTKNGYQGSWSQKFAFVGEKDFTIPKLSIEYFDIKEKKAKELIVEETQIKITKAYKKEELLDVEQKSFEFSYNFIYYILTFIAGFLFAKINFKRVKKLNFADSSFLAKVDNAKSFDELMIILALKDARKYESFIRKVETKEIKSLKEAKKALINE</sequence>
<comment type="caution">
    <text evidence="2">The sequence shown here is derived from an EMBL/GenBank/DDBJ whole genome shotgun (WGS) entry which is preliminary data.</text>
</comment>
<evidence type="ECO:0000256" key="1">
    <source>
        <dbReference type="SAM" id="Phobius"/>
    </source>
</evidence>
<dbReference type="AlphaFoldDB" id="B6BN54"/>